<sequence>MDSTNIQATWLNYPLKCHAHWIPWYTAVQDYALSNGVWKYTNPDEQPTTPPQEPIKLQISDVVKRPSNTFTSDEPSPTRLIDLTPDQLSIYKILLSEYESSKSDYLRYMRAIELLKQGIRSSLTPEGRQIVNGLSPREAIIKLRATFALSSQSKNRQILRDWDALKRQTPPTKPSNLATWCQKWVICQADGEQANIAQFQDPLSPIYNFLEAIQPCDQSFYTFWHNTILQGIKQPTLTELVNQFIDQYRSAPPSTSGSRRQIAHTTYQGRNPDDDDDEKPPKPRRKGTCPCQGLPNDERAASAGIYLNGKDYMLEEKDGTPICRLNAKSGIYLIKWDEMSTTGHSANHVSLPSPISQLSLTSDSLDDDITSQFDKIALSSHTKKPLDGTIDQ</sequence>
<evidence type="ECO:0000313" key="2">
    <source>
        <dbReference type="EMBL" id="OKO93027.1"/>
    </source>
</evidence>
<proteinExistence type="predicted"/>
<accession>A0A1Q5SYC9</accession>
<dbReference type="AlphaFoldDB" id="A0A1Q5SYC9"/>
<gene>
    <name evidence="2" type="ORF">PENSUB_12536</name>
</gene>
<evidence type="ECO:0000313" key="3">
    <source>
        <dbReference type="Proteomes" id="UP000186955"/>
    </source>
</evidence>
<feature type="region of interest" description="Disordered" evidence="1">
    <location>
        <begin position="250"/>
        <end position="296"/>
    </location>
</feature>
<dbReference type="Proteomes" id="UP000186955">
    <property type="component" value="Unassembled WGS sequence"/>
</dbReference>
<evidence type="ECO:0000256" key="1">
    <source>
        <dbReference type="SAM" id="MobiDB-lite"/>
    </source>
</evidence>
<comment type="caution">
    <text evidence="2">The sequence shown here is derived from an EMBL/GenBank/DDBJ whole genome shotgun (WGS) entry which is preliminary data.</text>
</comment>
<dbReference type="STRING" id="1316194.A0A1Q5SYC9"/>
<name>A0A1Q5SYC9_9EURO</name>
<feature type="compositionally biased region" description="Polar residues" evidence="1">
    <location>
        <begin position="252"/>
        <end position="269"/>
    </location>
</feature>
<dbReference type="EMBL" id="MNBE01000730">
    <property type="protein sequence ID" value="OKO93027.1"/>
    <property type="molecule type" value="Genomic_DNA"/>
</dbReference>
<organism evidence="2 3">
    <name type="scientific">Penicillium subrubescens</name>
    <dbReference type="NCBI Taxonomy" id="1316194"/>
    <lineage>
        <taxon>Eukaryota</taxon>
        <taxon>Fungi</taxon>
        <taxon>Dikarya</taxon>
        <taxon>Ascomycota</taxon>
        <taxon>Pezizomycotina</taxon>
        <taxon>Eurotiomycetes</taxon>
        <taxon>Eurotiomycetidae</taxon>
        <taxon>Eurotiales</taxon>
        <taxon>Aspergillaceae</taxon>
        <taxon>Penicillium</taxon>
    </lineage>
</organism>
<protein>
    <submittedName>
        <fullName evidence="2">Uncharacterized protein</fullName>
    </submittedName>
</protein>
<keyword evidence="3" id="KW-1185">Reference proteome</keyword>
<reference evidence="2 3" key="1">
    <citation type="submission" date="2016-10" db="EMBL/GenBank/DDBJ databases">
        <title>Genome sequence of the ascomycete fungus Penicillium subrubescens.</title>
        <authorList>
            <person name="De Vries R.P."/>
            <person name="Peng M."/>
            <person name="Dilokpimol A."/>
            <person name="Hilden K."/>
            <person name="Makela M.R."/>
            <person name="Grigoriev I."/>
            <person name="Riley R."/>
            <person name="Granchi Z."/>
        </authorList>
    </citation>
    <scope>NUCLEOTIDE SEQUENCE [LARGE SCALE GENOMIC DNA]</scope>
    <source>
        <strain evidence="2 3">CBS 132785</strain>
    </source>
</reference>